<sequence>MRRRRPRQWKWFLPGMGVKRWFFLALIGAGFLVLGLTFVLNWDMLVWLANFFTRSRQLLGGKGIAVVGAGLLVTGAVLLVYGLLSAITSVVMAVLPYRSWRLVDKVWEKRNLRLGPNIVVIGGGTGLSVLLRGLKEYTSNLTAVVTMADDGGSSGRLREHYGMLPPGDVRNCLAALAEPGSRLGELLQYRFNEEAGLKGHTMGNLMLTAMTQLSGSFVRAINELGLLLAVRGRVLPSTTQQVTLVAEMSDGRIVRGESLIPGAKGRIRRVWLEPEEVEAYGEVIKAIQEADIIVLGPGSLYTSVLPNLLIKPIAEALAQARCPKVYVCNIMTQPGETDDYTVSDHVAAIQKHAGDIVDVVIANKTRIPADLLRKYAAQGQYPVRYDGDRVKKLNVVALVEPVADLSEVVRHNAGRLARIILRLTKQWTYPY</sequence>
<dbReference type="InterPro" id="IPR002882">
    <property type="entry name" value="CofD"/>
</dbReference>
<dbReference type="GO" id="GO:0008360">
    <property type="term" value="P:regulation of cell shape"/>
    <property type="evidence" value="ECO:0007669"/>
    <property type="project" value="UniProtKB-UniRule"/>
</dbReference>
<keyword evidence="3" id="KW-0812">Transmembrane</keyword>
<comment type="similarity">
    <text evidence="2">Belongs to the gluconeogenesis factor family.</text>
</comment>
<dbReference type="NCBIfam" id="TIGR01826">
    <property type="entry name" value="CofD_related"/>
    <property type="match status" value="1"/>
</dbReference>
<dbReference type="Pfam" id="PF01933">
    <property type="entry name" value="CofD"/>
    <property type="match status" value="1"/>
</dbReference>
<evidence type="ECO:0000313" key="5">
    <source>
        <dbReference type="Proteomes" id="UP000189933"/>
    </source>
</evidence>
<dbReference type="Gene3D" id="3.40.50.10680">
    <property type="entry name" value="CofD-like domains"/>
    <property type="match status" value="1"/>
</dbReference>
<dbReference type="PANTHER" id="PTHR30135:SF3">
    <property type="entry name" value="GLUCONEOGENESIS FACTOR-RELATED"/>
    <property type="match status" value="1"/>
</dbReference>
<evidence type="ECO:0000256" key="3">
    <source>
        <dbReference type="SAM" id="Phobius"/>
    </source>
</evidence>
<keyword evidence="3" id="KW-0472">Membrane</keyword>
<feature type="transmembrane region" description="Helical" evidence="3">
    <location>
        <begin position="64"/>
        <end position="94"/>
    </location>
</feature>
<proteinExistence type="inferred from homology"/>
<accession>A0A1T4R7G2</accession>
<keyword evidence="3" id="KW-1133">Transmembrane helix</keyword>
<dbReference type="InterPro" id="IPR010119">
    <property type="entry name" value="Gluconeogen_factor"/>
</dbReference>
<dbReference type="GO" id="GO:0005737">
    <property type="term" value="C:cytoplasm"/>
    <property type="evidence" value="ECO:0007669"/>
    <property type="project" value="UniProtKB-SubCell"/>
</dbReference>
<comment type="subcellular location">
    <subcellularLocation>
        <location evidence="2">Cytoplasm</location>
    </subcellularLocation>
</comment>
<dbReference type="EMBL" id="FUXM01000026">
    <property type="protein sequence ID" value="SKA12042.1"/>
    <property type="molecule type" value="Genomic_DNA"/>
</dbReference>
<dbReference type="SUPFAM" id="SSF142338">
    <property type="entry name" value="CofD-like"/>
    <property type="match status" value="1"/>
</dbReference>
<dbReference type="AlphaFoldDB" id="A0A1T4R7G2"/>
<dbReference type="GO" id="GO:0043743">
    <property type="term" value="F:LPPG:FO 2-phospho-L-lactate transferase activity"/>
    <property type="evidence" value="ECO:0007669"/>
    <property type="project" value="InterPro"/>
</dbReference>
<keyword evidence="1 2" id="KW-0963">Cytoplasm</keyword>
<feature type="transmembrane region" description="Helical" evidence="3">
    <location>
        <begin position="114"/>
        <end position="134"/>
    </location>
</feature>
<dbReference type="Proteomes" id="UP000189933">
    <property type="component" value="Unassembled WGS sequence"/>
</dbReference>
<dbReference type="HAMAP" id="MF_00973">
    <property type="entry name" value="Gluconeogen_factor"/>
    <property type="match status" value="1"/>
</dbReference>
<dbReference type="InterPro" id="IPR038136">
    <property type="entry name" value="CofD-like_dom_sf"/>
</dbReference>
<dbReference type="CDD" id="cd07187">
    <property type="entry name" value="YvcK_like"/>
    <property type="match status" value="1"/>
</dbReference>
<organism evidence="4 5">
    <name type="scientific">Carboxydocella sporoproducens DSM 16521</name>
    <dbReference type="NCBI Taxonomy" id="1121270"/>
    <lineage>
        <taxon>Bacteria</taxon>
        <taxon>Bacillati</taxon>
        <taxon>Bacillota</taxon>
        <taxon>Clostridia</taxon>
        <taxon>Eubacteriales</taxon>
        <taxon>Clostridiales Family XVI. Incertae Sedis</taxon>
        <taxon>Carboxydocella</taxon>
    </lineage>
</organism>
<evidence type="ECO:0000313" key="4">
    <source>
        <dbReference type="EMBL" id="SKA12042.1"/>
    </source>
</evidence>
<dbReference type="RefSeq" id="WP_078665998.1">
    <property type="nucleotide sequence ID" value="NZ_FUXM01000026.1"/>
</dbReference>
<evidence type="ECO:0000256" key="2">
    <source>
        <dbReference type="HAMAP-Rule" id="MF_00973"/>
    </source>
</evidence>
<gene>
    <name evidence="4" type="ORF">SAMN02745885_01966</name>
</gene>
<dbReference type="PANTHER" id="PTHR30135">
    <property type="entry name" value="UNCHARACTERIZED PROTEIN YVCK-RELATED"/>
    <property type="match status" value="1"/>
</dbReference>
<dbReference type="OrthoDB" id="9783842at2"/>
<protein>
    <recommendedName>
        <fullName evidence="2">Putative gluconeogenesis factor</fullName>
    </recommendedName>
</protein>
<feature type="transmembrane region" description="Helical" evidence="3">
    <location>
        <begin position="21"/>
        <end position="44"/>
    </location>
</feature>
<evidence type="ECO:0000256" key="1">
    <source>
        <dbReference type="ARBA" id="ARBA00022490"/>
    </source>
</evidence>
<name>A0A1T4R7G2_9FIRM</name>
<comment type="function">
    <text evidence="2">Required for morphogenesis under gluconeogenic growth conditions.</text>
</comment>
<keyword evidence="5" id="KW-1185">Reference proteome</keyword>
<reference evidence="5" key="1">
    <citation type="submission" date="2017-02" db="EMBL/GenBank/DDBJ databases">
        <authorList>
            <person name="Varghese N."/>
            <person name="Submissions S."/>
        </authorList>
    </citation>
    <scope>NUCLEOTIDE SEQUENCE [LARGE SCALE GENOMIC DNA]</scope>
    <source>
        <strain evidence="5">DSM 16521</strain>
    </source>
</reference>